<evidence type="ECO:0000256" key="1">
    <source>
        <dbReference type="ARBA" id="ARBA00004418"/>
    </source>
</evidence>
<evidence type="ECO:0000313" key="6">
    <source>
        <dbReference type="Proteomes" id="UP000231259"/>
    </source>
</evidence>
<dbReference type="Gene3D" id="3.40.190.10">
    <property type="entry name" value="Periplasmic binding protein-like II"/>
    <property type="match status" value="2"/>
</dbReference>
<evidence type="ECO:0000313" key="5">
    <source>
        <dbReference type="EMBL" id="PIL21589.1"/>
    </source>
</evidence>
<evidence type="ECO:0000256" key="3">
    <source>
        <dbReference type="ARBA" id="ARBA00022729"/>
    </source>
</evidence>
<gene>
    <name evidence="5" type="ORF">P775_03540</name>
</gene>
<keyword evidence="6" id="KW-1185">Reference proteome</keyword>
<dbReference type="Proteomes" id="UP000231259">
    <property type="component" value="Unassembled WGS sequence"/>
</dbReference>
<comment type="similarity">
    <text evidence="2">Belongs to the bacterial solute-binding protein SsuA/TauA family.</text>
</comment>
<organism evidence="5 6">
    <name type="scientific">Puniceibacterium antarcticum</name>
    <dbReference type="NCBI Taxonomy" id="1206336"/>
    <lineage>
        <taxon>Bacteria</taxon>
        <taxon>Pseudomonadati</taxon>
        <taxon>Pseudomonadota</taxon>
        <taxon>Alphaproteobacteria</taxon>
        <taxon>Rhodobacterales</taxon>
        <taxon>Paracoccaceae</taxon>
        <taxon>Puniceibacterium</taxon>
    </lineage>
</organism>
<comment type="caution">
    <text evidence="5">The sequence shown here is derived from an EMBL/GenBank/DDBJ whole genome shotgun (WGS) entry which is preliminary data.</text>
</comment>
<dbReference type="AlphaFoldDB" id="A0A2G8RJ48"/>
<keyword evidence="3" id="KW-0732">Signal</keyword>
<dbReference type="GO" id="GO:0042597">
    <property type="term" value="C:periplasmic space"/>
    <property type="evidence" value="ECO:0007669"/>
    <property type="project" value="UniProtKB-SubCell"/>
</dbReference>
<dbReference type="SUPFAM" id="SSF53850">
    <property type="entry name" value="Periplasmic binding protein-like II"/>
    <property type="match status" value="1"/>
</dbReference>
<accession>A0A2G8RJ48</accession>
<evidence type="ECO:0000256" key="2">
    <source>
        <dbReference type="ARBA" id="ARBA00010742"/>
    </source>
</evidence>
<dbReference type="RefSeq" id="WP_180287301.1">
    <property type="nucleotide sequence ID" value="NZ_AWWI01000029.1"/>
</dbReference>
<dbReference type="PANTHER" id="PTHR30024:SF47">
    <property type="entry name" value="TAURINE-BINDING PERIPLASMIC PROTEIN"/>
    <property type="match status" value="1"/>
</dbReference>
<dbReference type="PANTHER" id="PTHR30024">
    <property type="entry name" value="ALIPHATIC SULFONATES-BINDING PROTEIN-RELATED"/>
    <property type="match status" value="1"/>
</dbReference>
<name>A0A2G8RJ48_9RHOB</name>
<comment type="subcellular location">
    <subcellularLocation>
        <location evidence="1">Periplasm</location>
    </subcellularLocation>
</comment>
<dbReference type="Pfam" id="PF09084">
    <property type="entry name" value="NMT1"/>
    <property type="match status" value="1"/>
</dbReference>
<feature type="domain" description="SsuA/THI5-like" evidence="4">
    <location>
        <begin position="53"/>
        <end position="240"/>
    </location>
</feature>
<sequence length="323" mass="35030">MDLGKQFARPALALPLIIATMVSAVTAEPLKIALAETPSDELAAFFVALDRAKAKGLDYEWTAFADEELAIQAILSGQMDIGFGTPYAAMQRSKAPLRIIFQLSKLKFFPVAIEKYTDLAQLDGVPIMLHSRGGGTDSIANVIEERVGIKFGDRSYVPGSSSRVVAMLAGQAEVTILDLSNKNKMMAEAEDRFNVLPMFDVDASDEALFANLDWIKENSDQVDILVSALMSVWQDMAQDPTIISRETNPDGPIGQLPAEILGELDAFYTEAVAGGLYDPNGGGRKAAQADMEWYTAAGQLEGNPEELNIEDFWYLAPLDAAAK</sequence>
<protein>
    <recommendedName>
        <fullName evidence="4">SsuA/THI5-like domain-containing protein</fullName>
    </recommendedName>
</protein>
<dbReference type="InterPro" id="IPR015168">
    <property type="entry name" value="SsuA/THI5"/>
</dbReference>
<dbReference type="EMBL" id="AWWI01000029">
    <property type="protein sequence ID" value="PIL21589.1"/>
    <property type="molecule type" value="Genomic_DNA"/>
</dbReference>
<reference evidence="5 6" key="1">
    <citation type="submission" date="2013-09" db="EMBL/GenBank/DDBJ databases">
        <title>Genome sequencing of Phaeobacter antarcticus sp. nov. SM1211.</title>
        <authorList>
            <person name="Zhang X.-Y."/>
            <person name="Liu C."/>
            <person name="Chen X.-L."/>
            <person name="Xie B.-B."/>
            <person name="Qin Q.-L."/>
            <person name="Rong J.-C."/>
            <person name="Zhang Y.-Z."/>
        </authorList>
    </citation>
    <scope>NUCLEOTIDE SEQUENCE [LARGE SCALE GENOMIC DNA]</scope>
    <source>
        <strain evidence="5 6">SM1211</strain>
    </source>
</reference>
<evidence type="ECO:0000259" key="4">
    <source>
        <dbReference type="Pfam" id="PF09084"/>
    </source>
</evidence>
<proteinExistence type="inferred from homology"/>